<dbReference type="AlphaFoldDB" id="A0AAF0EUV6"/>
<proteinExistence type="predicted"/>
<dbReference type="GO" id="GO:0000724">
    <property type="term" value="P:double-strand break repair via homologous recombination"/>
    <property type="evidence" value="ECO:0007669"/>
    <property type="project" value="TreeGrafter"/>
</dbReference>
<protein>
    <submittedName>
        <fullName evidence="1">Uncharacterized protein</fullName>
    </submittedName>
</protein>
<keyword evidence="2" id="KW-1185">Reference proteome</keyword>
<dbReference type="EMBL" id="CP119878">
    <property type="protein sequence ID" value="WFD34766.1"/>
    <property type="molecule type" value="Genomic_DNA"/>
</dbReference>
<sequence length="347" mass="37651">MSEKSKSGSVIESKRGANRVEMRIKPGQTVPLNDGDHIRLTFGGMRASVHWRPITICLVNVDVDSDAALARLGVGLIRSRHIDERCTHVCLRQTRPSKSLLLALVYGMHIVSPSFVHALAGIAEVDTRPAPLALPDPASYAPPADPRVGIAIEPLALRPNKDRRHLFRGCTVLFIVSRIDRSVLDAVEVCEAAEAHVVIHDVNEVPISSYGAALNVIVPIFDKARERARGYDIHVPLLIVCVDDAPWTGIVAQSTEQQFLNQVVFAPQGTQAVSECIIGAHGWQPVLAVDDTWSDLSIDEFPPTQPSDVLVQATQTDSLPSVIEIDSTSSQVPAEEVASSDVEVVEQ</sequence>
<dbReference type="PANTHER" id="PTHR12162:SF0">
    <property type="entry name" value="NIBRIN"/>
    <property type="match status" value="1"/>
</dbReference>
<dbReference type="PANTHER" id="PTHR12162">
    <property type="entry name" value="NIBRIN-RELATED"/>
    <property type="match status" value="1"/>
</dbReference>
<gene>
    <name evidence="1" type="ORF">MCUN1_001610</name>
</gene>
<name>A0AAF0EUV6_9BASI</name>
<reference evidence="1" key="1">
    <citation type="submission" date="2023-03" db="EMBL/GenBank/DDBJ databases">
        <title>Mating type loci evolution in Malassezia.</title>
        <authorList>
            <person name="Coelho M.A."/>
        </authorList>
    </citation>
    <scope>NUCLEOTIDE SEQUENCE</scope>
    <source>
        <strain evidence="1">CBS 11721</strain>
    </source>
</reference>
<accession>A0AAF0EUV6</accession>
<dbReference type="Proteomes" id="UP001219933">
    <property type="component" value="Chromosome 2"/>
</dbReference>
<evidence type="ECO:0000313" key="1">
    <source>
        <dbReference type="EMBL" id="WFD34766.1"/>
    </source>
</evidence>
<dbReference type="GO" id="GO:0007095">
    <property type="term" value="P:mitotic G2 DNA damage checkpoint signaling"/>
    <property type="evidence" value="ECO:0007669"/>
    <property type="project" value="InterPro"/>
</dbReference>
<dbReference type="CDD" id="cd00027">
    <property type="entry name" value="BRCT"/>
    <property type="match status" value="1"/>
</dbReference>
<dbReference type="GO" id="GO:0030870">
    <property type="term" value="C:Mre11 complex"/>
    <property type="evidence" value="ECO:0007669"/>
    <property type="project" value="InterPro"/>
</dbReference>
<dbReference type="InterPro" id="IPR040227">
    <property type="entry name" value="Nibrin-rel"/>
</dbReference>
<evidence type="ECO:0000313" key="2">
    <source>
        <dbReference type="Proteomes" id="UP001219933"/>
    </source>
</evidence>
<dbReference type="GO" id="GO:0003684">
    <property type="term" value="F:damaged DNA binding"/>
    <property type="evidence" value="ECO:0007669"/>
    <property type="project" value="TreeGrafter"/>
</dbReference>
<organism evidence="1 2">
    <name type="scientific">Malassezia cuniculi</name>
    <dbReference type="NCBI Taxonomy" id="948313"/>
    <lineage>
        <taxon>Eukaryota</taxon>
        <taxon>Fungi</taxon>
        <taxon>Dikarya</taxon>
        <taxon>Basidiomycota</taxon>
        <taxon>Ustilaginomycotina</taxon>
        <taxon>Malasseziomycetes</taxon>
        <taxon>Malasseziales</taxon>
        <taxon>Malasseziaceae</taxon>
        <taxon>Malassezia</taxon>
    </lineage>
</organism>